<comment type="caution">
    <text evidence="7">The sequence shown here is derived from an EMBL/GenBank/DDBJ whole genome shotgun (WGS) entry which is preliminary data.</text>
</comment>
<dbReference type="PANTHER" id="PTHR43673:SF10">
    <property type="entry name" value="NADH DEHYDROGENASE_NAD(P)H NITROREDUCTASE XCC3605-RELATED"/>
    <property type="match status" value="1"/>
</dbReference>
<dbReference type="Gene3D" id="3.40.109.10">
    <property type="entry name" value="NADH Oxidase"/>
    <property type="match status" value="1"/>
</dbReference>
<dbReference type="InterPro" id="IPR017896">
    <property type="entry name" value="4Fe4S_Fe-S-bd"/>
</dbReference>
<dbReference type="AlphaFoldDB" id="A0A2U1AI79"/>
<dbReference type="GO" id="GO:0016491">
    <property type="term" value="F:oxidoreductase activity"/>
    <property type="evidence" value="ECO:0007669"/>
    <property type="project" value="UniProtKB-KW"/>
</dbReference>
<dbReference type="InterPro" id="IPR000415">
    <property type="entry name" value="Nitroreductase-like"/>
</dbReference>
<dbReference type="SUPFAM" id="SSF54862">
    <property type="entry name" value="4Fe-4S ferredoxins"/>
    <property type="match status" value="1"/>
</dbReference>
<dbReference type="PROSITE" id="PS51379">
    <property type="entry name" value="4FE4S_FER_2"/>
    <property type="match status" value="2"/>
</dbReference>
<evidence type="ECO:0000256" key="2">
    <source>
        <dbReference type="ARBA" id="ARBA00022723"/>
    </source>
</evidence>
<gene>
    <name evidence="7" type="ORF">C8D82_13739</name>
</gene>
<accession>A0A2U1AI79</accession>
<keyword evidence="3" id="KW-0560">Oxidoreductase</keyword>
<protein>
    <submittedName>
        <fullName evidence="7">Nitroreductase</fullName>
    </submittedName>
</protein>
<keyword evidence="4" id="KW-0408">Iron</keyword>
<proteinExistence type="inferred from homology"/>
<dbReference type="SUPFAM" id="SSF55469">
    <property type="entry name" value="FMN-dependent nitroreductase-like"/>
    <property type="match status" value="1"/>
</dbReference>
<sequence length="268" mass="30008">MIAVDAEKCVRCGACVRDCIVEVLKPGADGVPCVASGEERFCLNCQHCLAVCPQGAVVCNGVTPEECAGIGPLPGAAELFNLLRQRRSIRQYRPENLEPEIIDRLVESLAWIPTGCNDHRLFFTVIREQREMAFFRAEMSRQLNLLIRTGIMRLVYPGYKRYLEEIAGGKDMVFRNAPHMIVAATPRSAPCKEADPWIALSYFDLFAQTLGVGTCWCGFAVHAFRWNRRLRKRLNLPPGYRIGAVLLFGAPDVRYARATRPEQFGVSS</sequence>
<dbReference type="PANTHER" id="PTHR43673">
    <property type="entry name" value="NAD(P)H NITROREDUCTASE YDGI-RELATED"/>
    <property type="match status" value="1"/>
</dbReference>
<reference evidence="7 8" key="1">
    <citation type="submission" date="2018-04" db="EMBL/GenBank/DDBJ databases">
        <title>Genomic Encyclopedia of Type Strains, Phase IV (KMG-IV): sequencing the most valuable type-strain genomes for metagenomic binning, comparative biology and taxonomic classification.</title>
        <authorList>
            <person name="Goeker M."/>
        </authorList>
    </citation>
    <scope>NUCLEOTIDE SEQUENCE [LARGE SCALE GENOMIC DNA]</scope>
    <source>
        <strain evidence="7 8">DSM 14823</strain>
    </source>
</reference>
<dbReference type="GeneID" id="78296869"/>
<dbReference type="GO" id="GO:0051536">
    <property type="term" value="F:iron-sulfur cluster binding"/>
    <property type="evidence" value="ECO:0007669"/>
    <property type="project" value="UniProtKB-KW"/>
</dbReference>
<keyword evidence="5" id="KW-0411">Iron-sulfur</keyword>
<dbReference type="InterPro" id="IPR029479">
    <property type="entry name" value="Nitroreductase"/>
</dbReference>
<evidence type="ECO:0000313" key="8">
    <source>
        <dbReference type="Proteomes" id="UP000245959"/>
    </source>
</evidence>
<keyword evidence="8" id="KW-1185">Reference proteome</keyword>
<dbReference type="GO" id="GO:0046872">
    <property type="term" value="F:metal ion binding"/>
    <property type="evidence" value="ECO:0007669"/>
    <property type="project" value="UniProtKB-KW"/>
</dbReference>
<organism evidence="7 8">
    <name type="scientific">Victivallis vadensis</name>
    <dbReference type="NCBI Taxonomy" id="172901"/>
    <lineage>
        <taxon>Bacteria</taxon>
        <taxon>Pseudomonadati</taxon>
        <taxon>Lentisphaerota</taxon>
        <taxon>Lentisphaeria</taxon>
        <taxon>Victivallales</taxon>
        <taxon>Victivallaceae</taxon>
        <taxon>Victivallis</taxon>
    </lineage>
</organism>
<dbReference type="PROSITE" id="PS00198">
    <property type="entry name" value="4FE4S_FER_1"/>
    <property type="match status" value="1"/>
</dbReference>
<evidence type="ECO:0000313" key="7">
    <source>
        <dbReference type="EMBL" id="PVY36075.1"/>
    </source>
</evidence>
<evidence type="ECO:0000256" key="3">
    <source>
        <dbReference type="ARBA" id="ARBA00023002"/>
    </source>
</evidence>
<dbReference type="InterPro" id="IPR017900">
    <property type="entry name" value="4Fe4S_Fe_S_CS"/>
</dbReference>
<dbReference type="Gene3D" id="3.30.70.20">
    <property type="match status" value="1"/>
</dbReference>
<dbReference type="CDD" id="cd02143">
    <property type="entry name" value="nitroreductase_FeS-like"/>
    <property type="match status" value="1"/>
</dbReference>
<keyword evidence="2" id="KW-0479">Metal-binding</keyword>
<evidence type="ECO:0000259" key="6">
    <source>
        <dbReference type="PROSITE" id="PS51379"/>
    </source>
</evidence>
<feature type="domain" description="4Fe-4S ferredoxin-type" evidence="6">
    <location>
        <begin position="1"/>
        <end position="29"/>
    </location>
</feature>
<evidence type="ECO:0000256" key="5">
    <source>
        <dbReference type="ARBA" id="ARBA00023014"/>
    </source>
</evidence>
<dbReference type="RefSeq" id="WP_116885597.1">
    <property type="nucleotide sequence ID" value="NZ_QEKH01000037.1"/>
</dbReference>
<dbReference type="EMBL" id="QEKH01000037">
    <property type="protein sequence ID" value="PVY36075.1"/>
    <property type="molecule type" value="Genomic_DNA"/>
</dbReference>
<dbReference type="Pfam" id="PF00881">
    <property type="entry name" value="Nitroreductase"/>
    <property type="match status" value="1"/>
</dbReference>
<feature type="domain" description="4Fe-4S ferredoxin-type" evidence="6">
    <location>
        <begin position="30"/>
        <end position="62"/>
    </location>
</feature>
<name>A0A2U1AI79_9BACT</name>
<comment type="similarity">
    <text evidence="1">Belongs to the nitroreductase family.</text>
</comment>
<evidence type="ECO:0000256" key="1">
    <source>
        <dbReference type="ARBA" id="ARBA00007118"/>
    </source>
</evidence>
<dbReference type="Proteomes" id="UP000245959">
    <property type="component" value="Unassembled WGS sequence"/>
</dbReference>
<evidence type="ECO:0000256" key="4">
    <source>
        <dbReference type="ARBA" id="ARBA00023004"/>
    </source>
</evidence>